<feature type="compositionally biased region" description="Low complexity" evidence="1">
    <location>
        <begin position="21"/>
        <end position="35"/>
    </location>
</feature>
<protein>
    <submittedName>
        <fullName evidence="2">Uncharacterized protein</fullName>
    </submittedName>
</protein>
<organism evidence="2 3">
    <name type="scientific">Elysia crispata</name>
    <name type="common">lettuce slug</name>
    <dbReference type="NCBI Taxonomy" id="231223"/>
    <lineage>
        <taxon>Eukaryota</taxon>
        <taxon>Metazoa</taxon>
        <taxon>Spiralia</taxon>
        <taxon>Lophotrochozoa</taxon>
        <taxon>Mollusca</taxon>
        <taxon>Gastropoda</taxon>
        <taxon>Heterobranchia</taxon>
        <taxon>Euthyneura</taxon>
        <taxon>Panpulmonata</taxon>
        <taxon>Sacoglossa</taxon>
        <taxon>Placobranchoidea</taxon>
        <taxon>Plakobranchidae</taxon>
        <taxon>Elysia</taxon>
    </lineage>
</organism>
<comment type="caution">
    <text evidence="2">The sequence shown here is derived from an EMBL/GenBank/DDBJ whole genome shotgun (WGS) entry which is preliminary data.</text>
</comment>
<evidence type="ECO:0000313" key="2">
    <source>
        <dbReference type="EMBL" id="KAK3773660.1"/>
    </source>
</evidence>
<gene>
    <name evidence="2" type="ORF">RRG08_001390</name>
</gene>
<reference evidence="2" key="1">
    <citation type="journal article" date="2023" name="G3 (Bethesda)">
        <title>A reference genome for the long-term kleptoplast-retaining sea slug Elysia crispata morphotype clarki.</title>
        <authorList>
            <person name="Eastman K.E."/>
            <person name="Pendleton A.L."/>
            <person name="Shaikh M.A."/>
            <person name="Suttiyut T."/>
            <person name="Ogas R."/>
            <person name="Tomko P."/>
            <person name="Gavelis G."/>
            <person name="Widhalm J.R."/>
            <person name="Wisecaver J.H."/>
        </authorList>
    </citation>
    <scope>NUCLEOTIDE SEQUENCE</scope>
    <source>
        <strain evidence="2">ECLA1</strain>
    </source>
</reference>
<dbReference type="AlphaFoldDB" id="A0AAE0ZQE5"/>
<feature type="region of interest" description="Disordered" evidence="1">
    <location>
        <begin position="1"/>
        <end position="58"/>
    </location>
</feature>
<name>A0AAE0ZQE5_9GAST</name>
<dbReference type="Proteomes" id="UP001283361">
    <property type="component" value="Unassembled WGS sequence"/>
</dbReference>
<evidence type="ECO:0000256" key="1">
    <source>
        <dbReference type="SAM" id="MobiDB-lite"/>
    </source>
</evidence>
<evidence type="ECO:0000313" key="3">
    <source>
        <dbReference type="Proteomes" id="UP001283361"/>
    </source>
</evidence>
<accession>A0AAE0ZQE5</accession>
<proteinExistence type="predicted"/>
<keyword evidence="3" id="KW-1185">Reference proteome</keyword>
<dbReference type="EMBL" id="JAWDGP010003518">
    <property type="protein sequence ID" value="KAK3773660.1"/>
    <property type="molecule type" value="Genomic_DNA"/>
</dbReference>
<sequence length="206" mass="22566">MVVTDTDGAPMVARIKVEPPDSSSSDTDTTDNSSSCHSGRSTPVVTPPSPSSHTQTPLPMDTVILVAKSKDGSKNSLVFRSLLRNRRTAPGRVEKIRIIKTGLSRLEIEKVGASFLITGLILLAISDKLLYVLLHFIRFRISTEGYLCEEDLTQCGSDFRPVRGYWNGDERINGFGLPPVPLAPPTIRDQRFLDSSKITLNGTLLN</sequence>